<dbReference type="GO" id="GO:0050897">
    <property type="term" value="F:cobalt ion binding"/>
    <property type="evidence" value="ECO:0007669"/>
    <property type="project" value="TreeGrafter"/>
</dbReference>
<dbReference type="InterPro" id="IPR002523">
    <property type="entry name" value="MgTranspt_CorA/ZnTranspt_ZntB"/>
</dbReference>
<dbReference type="AlphaFoldDB" id="A0A822VB60"/>
<evidence type="ECO:0000313" key="13">
    <source>
        <dbReference type="EMBL" id="CVI24377.1"/>
    </source>
</evidence>
<evidence type="ECO:0000313" key="14">
    <source>
        <dbReference type="Proteomes" id="UP000192074"/>
    </source>
</evidence>
<evidence type="ECO:0000256" key="7">
    <source>
        <dbReference type="ARBA" id="ARBA00022989"/>
    </source>
</evidence>
<dbReference type="FunFam" id="1.20.58.340:FF:000004">
    <property type="entry name" value="Magnesium transport protein CorA"/>
    <property type="match status" value="1"/>
</dbReference>
<dbReference type="Gene3D" id="1.20.58.340">
    <property type="entry name" value="Magnesium transport protein CorA, transmembrane region"/>
    <property type="match status" value="2"/>
</dbReference>
<protein>
    <submittedName>
        <fullName evidence="13">Magnesium and cobalt transport protein CorA</fullName>
    </submittedName>
</protein>
<keyword evidence="8" id="KW-0406">Ion transport</keyword>
<reference evidence="13 14" key="1">
    <citation type="submission" date="2016-01" db="EMBL/GenBank/DDBJ databases">
        <authorList>
            <person name="Regsiter A."/>
            <person name="william w."/>
        </authorList>
    </citation>
    <scope>NUCLEOTIDE SEQUENCE [LARGE SCALE GENOMIC DNA]</scope>
    <source>
        <strain evidence="13 14">B6</strain>
    </source>
</reference>
<evidence type="ECO:0000256" key="5">
    <source>
        <dbReference type="ARBA" id="ARBA00022692"/>
    </source>
</evidence>
<evidence type="ECO:0000256" key="2">
    <source>
        <dbReference type="ARBA" id="ARBA00009765"/>
    </source>
</evidence>
<organism evidence="13 14">
    <name type="scientific">Agrobacterium tumefaciens str. B6</name>
    <dbReference type="NCBI Taxonomy" id="1183423"/>
    <lineage>
        <taxon>Bacteria</taxon>
        <taxon>Pseudomonadati</taxon>
        <taxon>Pseudomonadota</taxon>
        <taxon>Alphaproteobacteria</taxon>
        <taxon>Hyphomicrobiales</taxon>
        <taxon>Rhizobiaceae</taxon>
        <taxon>Rhizobium/Agrobacterium group</taxon>
        <taxon>Agrobacterium</taxon>
        <taxon>Agrobacterium tumefaciens complex</taxon>
    </lineage>
</organism>
<name>A0A822VB60_AGRTU</name>
<accession>A0A822VB60</accession>
<evidence type="ECO:0000256" key="8">
    <source>
        <dbReference type="ARBA" id="ARBA00023065"/>
    </source>
</evidence>
<keyword evidence="5 12" id="KW-0812">Transmembrane</keyword>
<comment type="function">
    <text evidence="11">Mediates influx of magnesium ions. Alternates between open and closed states. Activated by low cytoplasmic Mg(2+) levels. Inactive when cytoplasmic Mg(2+) levels are high.</text>
</comment>
<dbReference type="Gene3D" id="3.30.460.20">
    <property type="entry name" value="CorA soluble domain-like"/>
    <property type="match status" value="1"/>
</dbReference>
<keyword evidence="3" id="KW-0813">Transport</keyword>
<proteinExistence type="inferred from homology"/>
<dbReference type="InterPro" id="IPR045861">
    <property type="entry name" value="CorA_cytoplasmic_dom"/>
</dbReference>
<evidence type="ECO:0000256" key="6">
    <source>
        <dbReference type="ARBA" id="ARBA00022842"/>
    </source>
</evidence>
<gene>
    <name evidence="13" type="ORF">AGR4A_pAt10094</name>
</gene>
<keyword evidence="6" id="KW-0460">Magnesium</keyword>
<evidence type="ECO:0000256" key="12">
    <source>
        <dbReference type="SAM" id="Phobius"/>
    </source>
</evidence>
<dbReference type="PANTHER" id="PTHR46494:SF1">
    <property type="entry name" value="CORA FAMILY METAL ION TRANSPORTER (EUROFUNG)"/>
    <property type="match status" value="1"/>
</dbReference>
<comment type="catalytic activity">
    <reaction evidence="10">
        <text>Mg(2+)(in) = Mg(2+)(out)</text>
        <dbReference type="Rhea" id="RHEA:29827"/>
        <dbReference type="ChEBI" id="CHEBI:18420"/>
    </reaction>
</comment>
<keyword evidence="7 12" id="KW-1133">Transmembrane helix</keyword>
<comment type="caution">
    <text evidence="13">The sequence shown here is derived from an EMBL/GenBank/DDBJ whole genome shotgun (WGS) entry which is preliminary data.</text>
</comment>
<sequence>MTVIASYIYRLGKRTEELPLTGDPFQQTDGEFAWIGITEPTAAEMASLKSMFDLHPLAVEDALNGKQVPKVEVYGDQLFVIIKTAHLEGDKIAYGETCIFVGRHHVISVRHGSARSHKELREQLEHSPKLLDHGPDYVLHGIIDFVVDGYLPMVETLEDKVLEMEKHMLISFLEREQIRRLFRMRRQVIRFQRILGPMAEVIGKLTNLELPCIDDNAKAYFRDVLDHVRRVEFMMSGLREVITSVFEASNLLEQQRQGTITRQLAAWAAILAVPTAIAGIYGMNFEHMPELKSEYGYYAVIAVILTFCAFLYYRFKKSGWL</sequence>
<feature type="transmembrane region" description="Helical" evidence="12">
    <location>
        <begin position="264"/>
        <end position="283"/>
    </location>
</feature>
<dbReference type="CDD" id="cd12830">
    <property type="entry name" value="MtCorA-like"/>
    <property type="match status" value="1"/>
</dbReference>
<evidence type="ECO:0000256" key="11">
    <source>
        <dbReference type="ARBA" id="ARBA00045497"/>
    </source>
</evidence>
<evidence type="ECO:0000256" key="9">
    <source>
        <dbReference type="ARBA" id="ARBA00023136"/>
    </source>
</evidence>
<comment type="similarity">
    <text evidence="2">Belongs to the CorA metal ion transporter (MIT) (TC 1.A.35) family.</text>
</comment>
<feature type="transmembrane region" description="Helical" evidence="12">
    <location>
        <begin position="295"/>
        <end position="315"/>
    </location>
</feature>
<dbReference type="GO" id="GO:0015095">
    <property type="term" value="F:magnesium ion transmembrane transporter activity"/>
    <property type="evidence" value="ECO:0007669"/>
    <property type="project" value="TreeGrafter"/>
</dbReference>
<dbReference type="RefSeq" id="WP_060724673.1">
    <property type="nucleotide sequence ID" value="NZ_LMVK01000022.1"/>
</dbReference>
<evidence type="ECO:0000256" key="3">
    <source>
        <dbReference type="ARBA" id="ARBA00022448"/>
    </source>
</evidence>
<keyword evidence="4" id="KW-1003">Cell membrane</keyword>
<keyword evidence="9 12" id="KW-0472">Membrane</keyword>
<dbReference type="EMBL" id="FCNL01000040">
    <property type="protein sequence ID" value="CVI24377.1"/>
    <property type="molecule type" value="Genomic_DNA"/>
</dbReference>
<dbReference type="PANTHER" id="PTHR46494">
    <property type="entry name" value="CORA FAMILY METAL ION TRANSPORTER (EUROFUNG)"/>
    <property type="match status" value="1"/>
</dbReference>
<evidence type="ECO:0000256" key="10">
    <source>
        <dbReference type="ARBA" id="ARBA00034269"/>
    </source>
</evidence>
<evidence type="ECO:0000256" key="1">
    <source>
        <dbReference type="ARBA" id="ARBA00004651"/>
    </source>
</evidence>
<dbReference type="SUPFAM" id="SSF144083">
    <property type="entry name" value="Magnesium transport protein CorA, transmembrane region"/>
    <property type="match status" value="1"/>
</dbReference>
<dbReference type="GO" id="GO:0015087">
    <property type="term" value="F:cobalt ion transmembrane transporter activity"/>
    <property type="evidence" value="ECO:0007669"/>
    <property type="project" value="TreeGrafter"/>
</dbReference>
<dbReference type="Pfam" id="PF01544">
    <property type="entry name" value="CorA"/>
    <property type="match status" value="1"/>
</dbReference>
<dbReference type="GO" id="GO:0005886">
    <property type="term" value="C:plasma membrane"/>
    <property type="evidence" value="ECO:0007669"/>
    <property type="project" value="UniProtKB-SubCell"/>
</dbReference>
<dbReference type="InterPro" id="IPR045863">
    <property type="entry name" value="CorA_TM1_TM2"/>
</dbReference>
<dbReference type="Proteomes" id="UP000192074">
    <property type="component" value="Unassembled WGS sequence"/>
</dbReference>
<comment type="subcellular location">
    <subcellularLocation>
        <location evidence="1">Cell membrane</location>
        <topology evidence="1">Multi-pass membrane protein</topology>
    </subcellularLocation>
</comment>
<dbReference type="GO" id="GO:0000287">
    <property type="term" value="F:magnesium ion binding"/>
    <property type="evidence" value="ECO:0007669"/>
    <property type="project" value="TreeGrafter"/>
</dbReference>
<dbReference type="SUPFAM" id="SSF143865">
    <property type="entry name" value="CorA soluble domain-like"/>
    <property type="match status" value="1"/>
</dbReference>
<evidence type="ECO:0000256" key="4">
    <source>
        <dbReference type="ARBA" id="ARBA00022475"/>
    </source>
</evidence>